<dbReference type="GO" id="GO:0008783">
    <property type="term" value="F:agmatinase activity"/>
    <property type="evidence" value="ECO:0007669"/>
    <property type="project" value="TreeGrafter"/>
</dbReference>
<dbReference type="AlphaFoldDB" id="A0A086TAT6"/>
<evidence type="ECO:0000256" key="1">
    <source>
        <dbReference type="ARBA" id="ARBA00022723"/>
    </source>
</evidence>
<keyword evidence="1" id="KW-0479">Metal-binding</keyword>
<dbReference type="GO" id="GO:0033389">
    <property type="term" value="P:putrescine biosynthetic process from arginine, via agmatine"/>
    <property type="evidence" value="ECO:0007669"/>
    <property type="project" value="TreeGrafter"/>
</dbReference>
<evidence type="ECO:0000256" key="5">
    <source>
        <dbReference type="SAM" id="SignalP"/>
    </source>
</evidence>
<feature type="chain" id="PRO_5001815474" evidence="5">
    <location>
        <begin position="21"/>
        <end position="454"/>
    </location>
</feature>
<dbReference type="InterPro" id="IPR020855">
    <property type="entry name" value="Ureohydrolase_Mn_BS"/>
</dbReference>
<evidence type="ECO:0000256" key="4">
    <source>
        <dbReference type="RuleBase" id="RU003684"/>
    </source>
</evidence>
<comment type="similarity">
    <text evidence="3 4">Belongs to the arginase family.</text>
</comment>
<dbReference type="EMBL" id="JPKY01000019">
    <property type="protein sequence ID" value="KFH46468.1"/>
    <property type="molecule type" value="Genomic_DNA"/>
</dbReference>
<dbReference type="PROSITE" id="PS51409">
    <property type="entry name" value="ARGINASE_2"/>
    <property type="match status" value="1"/>
</dbReference>
<keyword evidence="5" id="KW-0732">Signal</keyword>
<dbReference type="STRING" id="857340.A0A086TAT6"/>
<evidence type="ECO:0000256" key="2">
    <source>
        <dbReference type="ARBA" id="ARBA00022801"/>
    </source>
</evidence>
<dbReference type="OrthoDB" id="288726at2759"/>
<evidence type="ECO:0000256" key="3">
    <source>
        <dbReference type="PROSITE-ProRule" id="PRU00742"/>
    </source>
</evidence>
<accession>A0A086TAT6</accession>
<dbReference type="Gene3D" id="3.40.800.10">
    <property type="entry name" value="Ureohydrolase domain"/>
    <property type="match status" value="1"/>
</dbReference>
<dbReference type="SUPFAM" id="SSF52768">
    <property type="entry name" value="Arginase/deacetylase"/>
    <property type="match status" value="1"/>
</dbReference>
<dbReference type="PROSITE" id="PS01053">
    <property type="entry name" value="ARGINASE_1"/>
    <property type="match status" value="1"/>
</dbReference>
<dbReference type="HOGENOM" id="CLU_039478_1_0_1"/>
<organism evidence="6 7">
    <name type="scientific">Hapsidospora chrysogenum (strain ATCC 11550 / CBS 779.69 / DSM 880 / IAM 14645 / JCM 23072 / IMI 49137)</name>
    <name type="common">Acremonium chrysogenum</name>
    <dbReference type="NCBI Taxonomy" id="857340"/>
    <lineage>
        <taxon>Eukaryota</taxon>
        <taxon>Fungi</taxon>
        <taxon>Dikarya</taxon>
        <taxon>Ascomycota</taxon>
        <taxon>Pezizomycotina</taxon>
        <taxon>Sordariomycetes</taxon>
        <taxon>Hypocreomycetidae</taxon>
        <taxon>Hypocreales</taxon>
        <taxon>Bionectriaceae</taxon>
        <taxon>Hapsidospora</taxon>
    </lineage>
</organism>
<evidence type="ECO:0000313" key="6">
    <source>
        <dbReference type="EMBL" id="KFH46468.1"/>
    </source>
</evidence>
<gene>
    <name evidence="6" type="ORF">ACRE_027550</name>
</gene>
<dbReference type="PANTHER" id="PTHR11358:SF28">
    <property type="entry name" value="HYPOTHETICAL ARGINASE FAMILY PROTEIN (EUROFUNG)"/>
    <property type="match status" value="1"/>
</dbReference>
<proteinExistence type="inferred from homology"/>
<protein>
    <submittedName>
        <fullName evidence="6">Putative agmatinase-like protein</fullName>
    </submittedName>
</protein>
<reference evidence="7" key="1">
    <citation type="journal article" date="2014" name="Genome Announc.">
        <title>Genome sequence and annotation of Acremonium chrysogenum, producer of the beta-lactam antibiotic cephalosporin C.</title>
        <authorList>
            <person name="Terfehr D."/>
            <person name="Dahlmann T.A."/>
            <person name="Specht T."/>
            <person name="Zadra I."/>
            <person name="Kuernsteiner H."/>
            <person name="Kueck U."/>
        </authorList>
    </citation>
    <scope>NUCLEOTIDE SEQUENCE [LARGE SCALE GENOMIC DNA]</scope>
    <source>
        <strain evidence="7">ATCC 11550 / CBS 779.69 / DSM 880 / IAM 14645 / JCM 23072 / IMI 49137</strain>
    </source>
</reference>
<sequence>MKQLLACVLLVALRLQLGVAIEPENRWDTEPAGFVNEQIRFWNHGQGDVIDISEIAYSELGTFAGVPRVHCFTKDLRAEHRYDIAILGAPLDTVSCLPNRKQAEMRSELTLLMLTGGRPGARYGPSGIRTGSRRKAWGYSVFNGRDPLRDWAKVVDCGDAPMTFLDNRAAIKTLDQAHRSASSRPAANPEKSSVPRIITLGGDHTTTLSALRGTHANWGPVSVIHFDSHIGTQTTSAPHANAGSKPCTDSYVMRGKTLGTLKPESWKTDVELQQLMTKIFQPYLQVAVSRTMRISSYPPTHCLNLILNSSIHAGIRAPLVRRKGDMRNDVRCGFETITSREMDKSGAQGIINKIRERVQDTKVYITVDIDVLDPAFAPATGTPEAGGWSTRELLAVIEGLEGLQVVGADVVEVSPPFDNHGETTALAAAEIVHALLDLMVVTPVKAPKDNTQEL</sequence>
<evidence type="ECO:0000313" key="7">
    <source>
        <dbReference type="Proteomes" id="UP000029964"/>
    </source>
</evidence>
<dbReference type="InterPro" id="IPR023696">
    <property type="entry name" value="Ureohydrolase_dom_sf"/>
</dbReference>
<dbReference type="Proteomes" id="UP000029964">
    <property type="component" value="Unassembled WGS sequence"/>
</dbReference>
<name>A0A086TAT6_HAPC1</name>
<dbReference type="PANTHER" id="PTHR11358">
    <property type="entry name" value="ARGINASE/AGMATINASE"/>
    <property type="match status" value="1"/>
</dbReference>
<dbReference type="GO" id="GO:0046872">
    <property type="term" value="F:metal ion binding"/>
    <property type="evidence" value="ECO:0007669"/>
    <property type="project" value="UniProtKB-KW"/>
</dbReference>
<keyword evidence="2 4" id="KW-0378">Hydrolase</keyword>
<keyword evidence="7" id="KW-1185">Reference proteome</keyword>
<feature type="signal peptide" evidence="5">
    <location>
        <begin position="1"/>
        <end position="20"/>
    </location>
</feature>
<dbReference type="Pfam" id="PF00491">
    <property type="entry name" value="Arginase"/>
    <property type="match status" value="1"/>
</dbReference>
<comment type="caution">
    <text evidence="6">The sequence shown here is derived from an EMBL/GenBank/DDBJ whole genome shotgun (WGS) entry which is preliminary data.</text>
</comment>
<dbReference type="InterPro" id="IPR006035">
    <property type="entry name" value="Ureohydrolase"/>
</dbReference>